<reference evidence="2 3" key="1">
    <citation type="journal article" date="2017" name="Nat. Microbiol.">
        <title>Natural product diversity associated with the nematode symbionts Photorhabdus and Xenorhabdus.</title>
        <authorList>
            <person name="Tobias N.J."/>
            <person name="Wolff H."/>
            <person name="Djahanschiri B."/>
            <person name="Grundmann F."/>
            <person name="Kronenwerth M."/>
            <person name="Shi Y.M."/>
            <person name="Simonyi S."/>
            <person name="Grun P."/>
            <person name="Shapiro-Ilan D."/>
            <person name="Pidot S.J."/>
            <person name="Stinear T.P."/>
            <person name="Ebersberger I."/>
            <person name="Bode H.B."/>
        </authorList>
    </citation>
    <scope>NUCLEOTIDE SEQUENCE [LARGE SCALE GENOMIC DNA]</scope>
    <source>
        <strain evidence="2 3">DSM 17904</strain>
    </source>
</reference>
<name>A0A2D0KPH3_9GAMM</name>
<dbReference type="InterPro" id="IPR002645">
    <property type="entry name" value="STAS_dom"/>
</dbReference>
<accession>A0A2D0KPH3</accession>
<keyword evidence="3" id="KW-1185">Reference proteome</keyword>
<dbReference type="Proteomes" id="UP000222366">
    <property type="component" value="Unassembled WGS sequence"/>
</dbReference>
<dbReference type="InterPro" id="IPR049743">
    <property type="entry name" value="MlaB"/>
</dbReference>
<dbReference type="InterPro" id="IPR052746">
    <property type="entry name" value="MlaB_ABC_Transporter"/>
</dbReference>
<dbReference type="Pfam" id="PF13466">
    <property type="entry name" value="STAS_2"/>
    <property type="match status" value="1"/>
</dbReference>
<dbReference type="PANTHER" id="PTHR35849">
    <property type="entry name" value="BLR2341 PROTEIN"/>
    <property type="match status" value="1"/>
</dbReference>
<feature type="domain" description="STAS" evidence="1">
    <location>
        <begin position="52"/>
        <end position="116"/>
    </location>
</feature>
<protein>
    <submittedName>
        <fullName evidence="2">Anti-sigma B factor antagonist</fullName>
    </submittedName>
</protein>
<dbReference type="AlphaFoldDB" id="A0A2D0KPH3"/>
<proteinExistence type="predicted"/>
<dbReference type="SUPFAM" id="SSF52091">
    <property type="entry name" value="SpoIIaa-like"/>
    <property type="match status" value="1"/>
</dbReference>
<organism evidence="2 3">
    <name type="scientific">Xenorhabdus stockiae</name>
    <dbReference type="NCBI Taxonomy" id="351614"/>
    <lineage>
        <taxon>Bacteria</taxon>
        <taxon>Pseudomonadati</taxon>
        <taxon>Pseudomonadota</taxon>
        <taxon>Gammaproteobacteria</taxon>
        <taxon>Enterobacterales</taxon>
        <taxon>Morganellaceae</taxon>
        <taxon>Xenorhabdus</taxon>
    </lineage>
</organism>
<evidence type="ECO:0000259" key="1">
    <source>
        <dbReference type="PROSITE" id="PS50801"/>
    </source>
</evidence>
<evidence type="ECO:0000313" key="2">
    <source>
        <dbReference type="EMBL" id="PHM65316.1"/>
    </source>
</evidence>
<dbReference type="NCBIfam" id="NF033618">
    <property type="entry name" value="mlaB_1"/>
    <property type="match status" value="1"/>
</dbReference>
<dbReference type="PANTHER" id="PTHR35849:SF1">
    <property type="entry name" value="INTERMEMBRANE PHOSPHOLIPID TRANSPORT SYSTEM BINDING PROTEIN MLAB"/>
    <property type="match status" value="1"/>
</dbReference>
<comment type="caution">
    <text evidence="2">The sequence shown here is derived from an EMBL/GenBank/DDBJ whole genome shotgun (WGS) entry which is preliminary data.</text>
</comment>
<gene>
    <name evidence="2" type="ORF">Xsto_02114</name>
</gene>
<dbReference type="EMBL" id="NJAJ01000017">
    <property type="protein sequence ID" value="PHM65316.1"/>
    <property type="molecule type" value="Genomic_DNA"/>
</dbReference>
<sequence length="116" mass="12870">MKNRGMDKASDKTPLSWQQTGSTLFLKGTLDRDSLLPFWQQKDSLLAHIENIDVSGLEHVDSTGMALFVRIKGDWQQSGKVLTFSGIGERLNTLIALYSLQSLFADNSPEKGNSPE</sequence>
<dbReference type="Gene3D" id="3.30.750.24">
    <property type="entry name" value="STAS domain"/>
    <property type="match status" value="1"/>
</dbReference>
<dbReference type="InterPro" id="IPR058548">
    <property type="entry name" value="MlaB-like_STAS"/>
</dbReference>
<dbReference type="InterPro" id="IPR036513">
    <property type="entry name" value="STAS_dom_sf"/>
</dbReference>
<dbReference type="CDD" id="cd07043">
    <property type="entry name" value="STAS_anti-anti-sigma_factors"/>
    <property type="match status" value="1"/>
</dbReference>
<dbReference type="PROSITE" id="PS50801">
    <property type="entry name" value="STAS"/>
    <property type="match status" value="1"/>
</dbReference>
<evidence type="ECO:0000313" key="3">
    <source>
        <dbReference type="Proteomes" id="UP000222366"/>
    </source>
</evidence>